<feature type="transmembrane region" description="Helical" evidence="2">
    <location>
        <begin position="25"/>
        <end position="45"/>
    </location>
</feature>
<evidence type="ECO:0000256" key="1">
    <source>
        <dbReference type="SAM" id="MobiDB-lite"/>
    </source>
</evidence>
<evidence type="ECO:0000313" key="4">
    <source>
        <dbReference type="Proteomes" id="UP000000689"/>
    </source>
</evidence>
<accession>G0WF86</accession>
<dbReference type="CDD" id="cd16616">
    <property type="entry name" value="mRING-HC-C4C4_Asi1p-like"/>
    <property type="match status" value="1"/>
</dbReference>
<name>G0WF86_NAUDC</name>
<keyword evidence="2" id="KW-1133">Transmembrane helix</keyword>
<dbReference type="GO" id="GO:0061630">
    <property type="term" value="F:ubiquitin protein ligase activity"/>
    <property type="evidence" value="ECO:0007669"/>
    <property type="project" value="TreeGrafter"/>
</dbReference>
<evidence type="ECO:0000256" key="2">
    <source>
        <dbReference type="SAM" id="Phobius"/>
    </source>
</evidence>
<dbReference type="OrthoDB" id="66726at2759"/>
<keyword evidence="4" id="KW-1185">Reference proteome</keyword>
<dbReference type="eggNOG" id="ENOG502QV7Y">
    <property type="taxonomic scope" value="Eukaryota"/>
</dbReference>
<dbReference type="Pfam" id="PF13920">
    <property type="entry name" value="zf-C3HC4_3"/>
    <property type="match status" value="1"/>
</dbReference>
<protein>
    <recommendedName>
        <fullName evidence="5">RING-type domain-containing protein</fullName>
    </recommendedName>
</protein>
<proteinExistence type="predicted"/>
<evidence type="ECO:0000313" key="3">
    <source>
        <dbReference type="EMBL" id="CCD26447.1"/>
    </source>
</evidence>
<dbReference type="InterPro" id="IPR013083">
    <property type="entry name" value="Znf_RING/FYVE/PHD"/>
</dbReference>
<dbReference type="OMA" id="CFALCED"/>
<feature type="transmembrane region" description="Helical" evidence="2">
    <location>
        <begin position="151"/>
        <end position="173"/>
    </location>
</feature>
<dbReference type="RefSeq" id="XP_003671690.1">
    <property type="nucleotide sequence ID" value="XM_003671642.1"/>
</dbReference>
<dbReference type="PANTHER" id="PTHR22696:SF1">
    <property type="entry name" value="E3 UBIQUITIN-PROTEIN LIGASE RNF26"/>
    <property type="match status" value="1"/>
</dbReference>
<organism evidence="3 4">
    <name type="scientific">Naumovozyma dairenensis (strain ATCC 10597 / BCRC 20456 / CBS 421 / NBRC 0211 / NRRL Y-12639)</name>
    <name type="common">Saccharomyces dairenensis</name>
    <dbReference type="NCBI Taxonomy" id="1071378"/>
    <lineage>
        <taxon>Eukaryota</taxon>
        <taxon>Fungi</taxon>
        <taxon>Dikarya</taxon>
        <taxon>Ascomycota</taxon>
        <taxon>Saccharomycotina</taxon>
        <taxon>Saccharomycetes</taxon>
        <taxon>Saccharomycetales</taxon>
        <taxon>Saccharomycetaceae</taxon>
        <taxon>Naumovozyma</taxon>
    </lineage>
</organism>
<feature type="transmembrane region" description="Helical" evidence="2">
    <location>
        <begin position="276"/>
        <end position="297"/>
    </location>
</feature>
<dbReference type="AlphaFoldDB" id="G0WF86"/>
<dbReference type="KEGG" id="ndi:NDAI_0H02730"/>
<dbReference type="GO" id="GO:0006511">
    <property type="term" value="P:ubiquitin-dependent protein catabolic process"/>
    <property type="evidence" value="ECO:0007669"/>
    <property type="project" value="TreeGrafter"/>
</dbReference>
<feature type="region of interest" description="Disordered" evidence="1">
    <location>
        <begin position="372"/>
        <end position="394"/>
    </location>
</feature>
<feature type="compositionally biased region" description="Basic and acidic residues" evidence="1">
    <location>
        <begin position="379"/>
        <end position="393"/>
    </location>
</feature>
<feature type="transmembrane region" description="Helical" evidence="2">
    <location>
        <begin position="120"/>
        <end position="139"/>
    </location>
</feature>
<keyword evidence="2" id="KW-0812">Transmembrane</keyword>
<dbReference type="Gene3D" id="3.30.40.10">
    <property type="entry name" value="Zinc/RING finger domain, C3HC4 (zinc finger)"/>
    <property type="match status" value="1"/>
</dbReference>
<reference evidence="3 4" key="1">
    <citation type="journal article" date="2011" name="Proc. Natl. Acad. Sci. U.S.A.">
        <title>Evolutionary erosion of yeast sex chromosomes by mating-type switching accidents.</title>
        <authorList>
            <person name="Gordon J.L."/>
            <person name="Armisen D."/>
            <person name="Proux-Wera E."/>
            <person name="Oheigeartaigh S.S."/>
            <person name="Byrne K.P."/>
            <person name="Wolfe K.H."/>
        </authorList>
    </citation>
    <scope>NUCLEOTIDE SEQUENCE [LARGE SCALE GENOMIC DNA]</scope>
    <source>
        <strain evidence="4">ATCC 10597 / BCRC 20456 / CBS 421 / NBRC 0211 / NRRL Y-12639</strain>
    </source>
</reference>
<dbReference type="Proteomes" id="UP000000689">
    <property type="component" value="Chromosome 8"/>
</dbReference>
<feature type="transmembrane region" description="Helical" evidence="2">
    <location>
        <begin position="237"/>
        <end position="256"/>
    </location>
</feature>
<dbReference type="EMBL" id="HE580274">
    <property type="protein sequence ID" value="CCD26447.1"/>
    <property type="molecule type" value="Genomic_DNA"/>
</dbReference>
<gene>
    <name evidence="3" type="primary">NDAI0H02730</name>
    <name evidence="3" type="ordered locus">NDAI_0H02730</name>
</gene>
<sequence length="643" mass="75155">MNSTSLLENAPYLNQSSHILIPETYHSLSFINYLYQIIYSFIAAVKQQYQNDRNMVREHLGLTRLLNILEFFFNGYALSCLFIALLLNKFITLVNQRSPQTTNTLRPQQPKKMISQTVASIFHISALIPLIYSLIQPFIRNTSYSMLNNQYFLSISYTIFSYSFIIETVVSTLSQLTPLDGSDFTIFEIAIQFFMMSNYQYDNDYQNKLYLLDWLVAISNRILIHIVELFKIRKSRLIISTILNVTHLLTISWFIITKGWYENLPRSTRYRHLPKLFSLGIIFTSFMVYLLACLVRFNGNVKKFNESLKNLEYYSFYQNWTSNLNCSGEEDFTTVVTKLAMLLTSEMASNNLRIRMRFNSINVPQDINPSLLPPSENISLEKQRNERLNEDRSSGSSYSIKKIWHTSHTYLLKRFIRNQSEVIEPCNISSQEQQLGNIEEQQEEIPDELGIIKTEFTGEDEEDREYIYEETISELESVSSNSNTEILIDQEELLDLLLPEEYHDENDHSCDHNAAYNNNVTLGDGSDWFTSFFPILKYHQNMTNENEILTRSKYLNDFYEKKNCQNCNNEKTKDKDADMKDEVFDPSCVVCKTNERNVILWPCKCFALCEDCRVSLALRGYKKCVCCRTEIRGFSNLKSINFN</sequence>
<dbReference type="GeneID" id="11495978"/>
<dbReference type="HOGENOM" id="CLU_026112_0_0_1"/>
<evidence type="ECO:0008006" key="5">
    <source>
        <dbReference type="Google" id="ProtNLM"/>
    </source>
</evidence>
<keyword evidence="2" id="KW-0472">Membrane</keyword>
<feature type="transmembrane region" description="Helical" evidence="2">
    <location>
        <begin position="65"/>
        <end position="87"/>
    </location>
</feature>
<dbReference type="PANTHER" id="PTHR22696">
    <property type="entry name" value="E3 UBIQUITIN-PROTEIN LIGASE RNF26"/>
    <property type="match status" value="1"/>
</dbReference>
<dbReference type="GO" id="GO:0016567">
    <property type="term" value="P:protein ubiquitination"/>
    <property type="evidence" value="ECO:0007669"/>
    <property type="project" value="TreeGrafter"/>
</dbReference>